<organism evidence="2 3">
    <name type="scientific">Spiribacter salinus</name>
    <dbReference type="NCBI Taxonomy" id="1335746"/>
    <lineage>
        <taxon>Bacteria</taxon>
        <taxon>Pseudomonadati</taxon>
        <taxon>Pseudomonadota</taxon>
        <taxon>Gammaproteobacteria</taxon>
        <taxon>Chromatiales</taxon>
        <taxon>Ectothiorhodospiraceae</taxon>
        <taxon>Spiribacter</taxon>
    </lineage>
</organism>
<feature type="compositionally biased region" description="Polar residues" evidence="1">
    <location>
        <begin position="12"/>
        <end position="27"/>
    </location>
</feature>
<sequence length="62" mass="6566">MTTNKKGRAGGQQATPKTSQNTCNSTGIPSRVKAAVVTLAVWGWFPLGLADRINRMGGPHDD</sequence>
<protein>
    <submittedName>
        <fullName evidence="2">Uncharacterized protein</fullName>
    </submittedName>
</protein>
<dbReference type="Proteomes" id="UP000315400">
    <property type="component" value="Unassembled WGS sequence"/>
</dbReference>
<evidence type="ECO:0000256" key="1">
    <source>
        <dbReference type="SAM" id="MobiDB-lite"/>
    </source>
</evidence>
<feature type="region of interest" description="Disordered" evidence="1">
    <location>
        <begin position="1"/>
        <end position="27"/>
    </location>
</feature>
<dbReference type="EMBL" id="VIFK01000047">
    <property type="protein sequence ID" value="TQE99644.1"/>
    <property type="molecule type" value="Genomic_DNA"/>
</dbReference>
<gene>
    <name evidence="2" type="ORF">FKY71_07495</name>
</gene>
<name>A0A540VSA0_9GAMM</name>
<dbReference type="AlphaFoldDB" id="A0A540VSA0"/>
<evidence type="ECO:0000313" key="2">
    <source>
        <dbReference type="EMBL" id="TQE99644.1"/>
    </source>
</evidence>
<reference evidence="2 3" key="1">
    <citation type="submission" date="2019-06" db="EMBL/GenBank/DDBJ databases">
        <title>Metagenome assembled Genome of Spiribacter salinus SL48-SHIP from the microbial mat of Salt Lake 48 (Novosibirsk region, Russia).</title>
        <authorList>
            <person name="Shipova A."/>
            <person name="Rozanov A.S."/>
            <person name="Bryanskaya A.V."/>
            <person name="Peltek S.E."/>
        </authorList>
    </citation>
    <scope>NUCLEOTIDE SEQUENCE [LARGE SCALE GENOMIC DNA]</scope>
    <source>
        <strain evidence="2">SL48-SHIP-2</strain>
    </source>
</reference>
<evidence type="ECO:0000313" key="3">
    <source>
        <dbReference type="Proteomes" id="UP000315400"/>
    </source>
</evidence>
<proteinExistence type="predicted"/>
<accession>A0A540VSA0</accession>
<comment type="caution">
    <text evidence="2">The sequence shown here is derived from an EMBL/GenBank/DDBJ whole genome shotgun (WGS) entry which is preliminary data.</text>
</comment>